<evidence type="ECO:0000313" key="1">
    <source>
        <dbReference type="EMBL" id="KAL3497749.1"/>
    </source>
</evidence>
<sequence length="153" mass="17208">MIISDDVPMQEIHNESNYSVPVTSPYQTTARGEYDQSSTYSSMGTDPASLWVSPDMILDSSKQYSQGGGSFGYCPQSDFQNSTSWQTYNQCEISPTSSNSNFREEAETSEDFSQYRCMSPYSVHGSYMGYYGNEDVLYEGFDLPNSLKNPKPF</sequence>
<keyword evidence="2" id="KW-1185">Reference proteome</keyword>
<organism evidence="1 2">
    <name type="scientific">Cinchona calisaya</name>
    <dbReference type="NCBI Taxonomy" id="153742"/>
    <lineage>
        <taxon>Eukaryota</taxon>
        <taxon>Viridiplantae</taxon>
        <taxon>Streptophyta</taxon>
        <taxon>Embryophyta</taxon>
        <taxon>Tracheophyta</taxon>
        <taxon>Spermatophyta</taxon>
        <taxon>Magnoliopsida</taxon>
        <taxon>eudicotyledons</taxon>
        <taxon>Gunneridae</taxon>
        <taxon>Pentapetalae</taxon>
        <taxon>asterids</taxon>
        <taxon>lamiids</taxon>
        <taxon>Gentianales</taxon>
        <taxon>Rubiaceae</taxon>
        <taxon>Cinchonoideae</taxon>
        <taxon>Cinchoneae</taxon>
        <taxon>Cinchona</taxon>
    </lineage>
</organism>
<accession>A0ABD2XX16</accession>
<gene>
    <name evidence="1" type="ORF">ACH5RR_040481</name>
</gene>
<reference evidence="1 2" key="1">
    <citation type="submission" date="2024-11" db="EMBL/GenBank/DDBJ databases">
        <title>A near-complete genome assembly of Cinchona calisaya.</title>
        <authorList>
            <person name="Lian D.C."/>
            <person name="Zhao X.W."/>
            <person name="Wei L."/>
        </authorList>
    </citation>
    <scope>NUCLEOTIDE SEQUENCE [LARGE SCALE GENOMIC DNA]</scope>
    <source>
        <tissue evidence="1">Nenye</tissue>
    </source>
</reference>
<protein>
    <submittedName>
        <fullName evidence="1">Uncharacterized protein</fullName>
    </submittedName>
</protein>
<dbReference type="AlphaFoldDB" id="A0ABD2XX16"/>
<evidence type="ECO:0000313" key="2">
    <source>
        <dbReference type="Proteomes" id="UP001630127"/>
    </source>
</evidence>
<comment type="caution">
    <text evidence="1">The sequence shown here is derived from an EMBL/GenBank/DDBJ whole genome shotgun (WGS) entry which is preliminary data.</text>
</comment>
<dbReference type="EMBL" id="JBJUIK010000017">
    <property type="protein sequence ID" value="KAL3497749.1"/>
    <property type="molecule type" value="Genomic_DNA"/>
</dbReference>
<dbReference type="Proteomes" id="UP001630127">
    <property type="component" value="Unassembled WGS sequence"/>
</dbReference>
<name>A0ABD2XX16_9GENT</name>
<proteinExistence type="predicted"/>